<organism evidence="1">
    <name type="scientific">marine sediment metagenome</name>
    <dbReference type="NCBI Taxonomy" id="412755"/>
    <lineage>
        <taxon>unclassified sequences</taxon>
        <taxon>metagenomes</taxon>
        <taxon>ecological metagenomes</taxon>
    </lineage>
</organism>
<dbReference type="EMBL" id="LAZR01001612">
    <property type="protein sequence ID" value="KKN41989.1"/>
    <property type="molecule type" value="Genomic_DNA"/>
</dbReference>
<reference evidence="1" key="1">
    <citation type="journal article" date="2015" name="Nature">
        <title>Complex archaea that bridge the gap between prokaryotes and eukaryotes.</title>
        <authorList>
            <person name="Spang A."/>
            <person name="Saw J.H."/>
            <person name="Jorgensen S.L."/>
            <person name="Zaremba-Niedzwiedzka K."/>
            <person name="Martijn J."/>
            <person name="Lind A.E."/>
            <person name="van Eijk R."/>
            <person name="Schleper C."/>
            <person name="Guy L."/>
            <person name="Ettema T.J."/>
        </authorList>
    </citation>
    <scope>NUCLEOTIDE SEQUENCE</scope>
</reference>
<evidence type="ECO:0000313" key="1">
    <source>
        <dbReference type="EMBL" id="KKN41989.1"/>
    </source>
</evidence>
<name>A0A0F9QHK5_9ZZZZ</name>
<dbReference type="AlphaFoldDB" id="A0A0F9QHK5"/>
<gene>
    <name evidence="1" type="ORF">LCGC14_0717930</name>
</gene>
<sequence length="92" mass="10165">MSERLTEDRTRLLAAELARADKLVNSICACTNLTPEEVYEITDGAFLDVVLKAAALTGECMKHEKAARTVLLHALDLFPQRNPKMFVSLTSS</sequence>
<accession>A0A0F9QHK5</accession>
<proteinExistence type="predicted"/>
<protein>
    <submittedName>
        <fullName evidence="1">Uncharacterized protein</fullName>
    </submittedName>
</protein>
<comment type="caution">
    <text evidence="1">The sequence shown here is derived from an EMBL/GenBank/DDBJ whole genome shotgun (WGS) entry which is preliminary data.</text>
</comment>